<gene>
    <name evidence="2" type="ORF">ESV85_11030</name>
</gene>
<feature type="transmembrane region" description="Helical" evidence="1">
    <location>
        <begin position="121"/>
        <end position="144"/>
    </location>
</feature>
<evidence type="ECO:0000313" key="2">
    <source>
        <dbReference type="EMBL" id="TXE11445.1"/>
    </source>
</evidence>
<dbReference type="Proteomes" id="UP000321935">
    <property type="component" value="Unassembled WGS sequence"/>
</dbReference>
<keyword evidence="1" id="KW-1133">Transmembrane helix</keyword>
<protein>
    <submittedName>
        <fullName evidence="2">DUF3307 domain-containing protein</fullName>
    </submittedName>
</protein>
<dbReference type="RefSeq" id="WP_146917538.1">
    <property type="nucleotide sequence ID" value="NZ_VORW01000005.1"/>
</dbReference>
<feature type="transmembrane region" description="Helical" evidence="1">
    <location>
        <begin position="85"/>
        <end position="106"/>
    </location>
</feature>
<dbReference type="OrthoDB" id="8536716at2"/>
<organism evidence="2 3">
    <name type="scientific">Algoriphagus aquimarinus</name>
    <dbReference type="NCBI Taxonomy" id="237018"/>
    <lineage>
        <taxon>Bacteria</taxon>
        <taxon>Pseudomonadati</taxon>
        <taxon>Bacteroidota</taxon>
        <taxon>Cytophagia</taxon>
        <taxon>Cytophagales</taxon>
        <taxon>Cyclobacteriaceae</taxon>
        <taxon>Algoriphagus</taxon>
    </lineage>
</organism>
<dbReference type="Pfam" id="PF11750">
    <property type="entry name" value="DUF3307"/>
    <property type="match status" value="1"/>
</dbReference>
<keyword evidence="1" id="KW-0812">Transmembrane</keyword>
<dbReference type="EMBL" id="VORW01000005">
    <property type="protein sequence ID" value="TXE11445.1"/>
    <property type="molecule type" value="Genomic_DNA"/>
</dbReference>
<evidence type="ECO:0000313" key="3">
    <source>
        <dbReference type="Proteomes" id="UP000321935"/>
    </source>
</evidence>
<feature type="transmembrane region" description="Helical" evidence="1">
    <location>
        <begin position="212"/>
        <end position="234"/>
    </location>
</feature>
<dbReference type="InterPro" id="IPR021737">
    <property type="entry name" value="Phage_phiKZ_Orf197"/>
</dbReference>
<dbReference type="AlphaFoldDB" id="A0A5C7AY62"/>
<comment type="caution">
    <text evidence="2">The sequence shown here is derived from an EMBL/GenBank/DDBJ whole genome shotgun (WGS) entry which is preliminary data.</text>
</comment>
<reference evidence="2 3" key="1">
    <citation type="submission" date="2019-08" db="EMBL/GenBank/DDBJ databases">
        <title>Genomes sequence of Algoriphagus aquimarinus ACAM450.</title>
        <authorList>
            <person name="Bowman J.P."/>
        </authorList>
    </citation>
    <scope>NUCLEOTIDE SEQUENCE [LARGE SCALE GENOMIC DNA]</scope>
    <source>
        <strain evidence="2 3">ACAM 450</strain>
    </source>
</reference>
<keyword evidence="1" id="KW-0472">Membrane</keyword>
<feature type="transmembrane region" description="Helical" evidence="1">
    <location>
        <begin position="37"/>
        <end position="53"/>
    </location>
</feature>
<sequence>MLILIKLILAHLIGDFLLQPTAWVKEKEKLKATSPKLYLHVLIHGALVLLLLWDLSLWPIVLAITIAHVLIDLIKLYAQKPKTKTTWFIADQAMHLLSILIVWAVFTEVYVDWQLVFQDPFLLGLITIVLFLTQPTSIILSNLLKKWSDSIPSQPDQSLQDAGKYIGILERLFVFSFIATGHWEAVGFLLAAKSVFRFGDLRKSKERKLTEYILIGTLLSFGTAMLSGLIFLSISN</sequence>
<proteinExistence type="predicted"/>
<evidence type="ECO:0000256" key="1">
    <source>
        <dbReference type="SAM" id="Phobius"/>
    </source>
</evidence>
<accession>A0A5C7AY62</accession>
<name>A0A5C7AY62_9BACT</name>